<dbReference type="InterPro" id="IPR003767">
    <property type="entry name" value="Malate/L-lactate_DH-like"/>
</dbReference>
<dbReference type="EC" id="1.1.1.338" evidence="1"/>
<name>A0ABM8VAK5_9BACL</name>
<keyword evidence="1" id="KW-0560">Oxidoreductase</keyword>
<protein>
    <submittedName>
        <fullName evidence="1">(2R)-3-sulfolactate dehydrogenase (NADP(+))</fullName>
        <ecNumber evidence="1">1.1.1.338</ecNumber>
    </submittedName>
</protein>
<reference evidence="1 2" key="1">
    <citation type="submission" date="2021-06" db="EMBL/GenBank/DDBJ databases">
        <authorList>
            <person name="Criscuolo A."/>
        </authorList>
    </citation>
    <scope>NUCLEOTIDE SEQUENCE [LARGE SCALE GENOMIC DNA]</scope>
    <source>
        <strain evidence="2">CIP 111802</strain>
    </source>
</reference>
<accession>A0ABM8VAK5</accession>
<dbReference type="GO" id="GO:0016491">
    <property type="term" value="F:oxidoreductase activity"/>
    <property type="evidence" value="ECO:0007669"/>
    <property type="project" value="UniProtKB-KW"/>
</dbReference>
<dbReference type="RefSeq" id="WP_218096628.1">
    <property type="nucleotide sequence ID" value="NZ_CAJVCE010000001.1"/>
</dbReference>
<organism evidence="1 2">
    <name type="scientific">Paenibacillus allorhizosphaerae</name>
    <dbReference type="NCBI Taxonomy" id="2849866"/>
    <lineage>
        <taxon>Bacteria</taxon>
        <taxon>Bacillati</taxon>
        <taxon>Bacillota</taxon>
        <taxon>Bacilli</taxon>
        <taxon>Bacillales</taxon>
        <taxon>Paenibacillaceae</taxon>
        <taxon>Paenibacillus</taxon>
    </lineage>
</organism>
<sequence>MGEQPDKRYRSDALEQFCRNVFIRSGFSAKDAAVAADSLVRADLEENGSHGISRLPIYVRRIQEGRIAAKPDIRMQHHGNIVHVDGGNGLGQVVCVRALEEAVPLARDAGISMVLIRGSNHFGTAAYYCQLACEQKLALVAVTNSPPGIAPWGGKKAYLGTNPIAFGFPIRSGPPLIVDMSSSVVARGNIILANKQNKPIPEGWAIDEEGRPTTDAAAALRGAVLPLGGPKGYALAMAVEMMSAVLTGAAFGPRVGNLYQEHDPPADVGHAFILMNIGKWMELEPYYDRMDLFTSEIKSAPLSAQANEILIPGERRHRTRLLNQSRGIALSAEVASELQALGAACGTAFPDAI</sequence>
<keyword evidence="2" id="KW-1185">Reference proteome</keyword>
<dbReference type="PANTHER" id="PTHR11091">
    <property type="entry name" value="OXIDOREDUCTASE-RELATED"/>
    <property type="match status" value="1"/>
</dbReference>
<dbReference type="Pfam" id="PF02615">
    <property type="entry name" value="Ldh_2"/>
    <property type="match status" value="1"/>
</dbReference>
<dbReference type="PANTHER" id="PTHR11091:SF0">
    <property type="entry name" value="MALATE DEHYDROGENASE"/>
    <property type="match status" value="1"/>
</dbReference>
<evidence type="ECO:0000313" key="1">
    <source>
        <dbReference type="EMBL" id="CAG7616102.1"/>
    </source>
</evidence>
<proteinExistence type="predicted"/>
<dbReference type="Proteomes" id="UP000730618">
    <property type="component" value="Unassembled WGS sequence"/>
</dbReference>
<evidence type="ECO:0000313" key="2">
    <source>
        <dbReference type="Proteomes" id="UP000730618"/>
    </source>
</evidence>
<comment type="caution">
    <text evidence="1">The sequence shown here is derived from an EMBL/GenBank/DDBJ whole genome shotgun (WGS) entry which is preliminary data.</text>
</comment>
<gene>
    <name evidence="1" type="primary">comC_1</name>
    <name evidence="1" type="ORF">PAECIP111802_00248</name>
</gene>
<dbReference type="EMBL" id="CAJVCE010000001">
    <property type="protein sequence ID" value="CAG7616102.1"/>
    <property type="molecule type" value="Genomic_DNA"/>
</dbReference>